<feature type="chain" id="PRO_5020344179" description="Polysaccharide export outer membrane protein" evidence="1">
    <location>
        <begin position="21"/>
        <end position="193"/>
    </location>
</feature>
<dbReference type="RefSeq" id="WP_130425394.1">
    <property type="nucleotide sequence ID" value="NZ_SHKW01000008.1"/>
</dbReference>
<evidence type="ECO:0000256" key="1">
    <source>
        <dbReference type="SAM" id="SignalP"/>
    </source>
</evidence>
<name>A0A4Q7XZU8_9BACT</name>
<evidence type="ECO:0008006" key="4">
    <source>
        <dbReference type="Google" id="ProtNLM"/>
    </source>
</evidence>
<keyword evidence="1" id="KW-0732">Signal</keyword>
<organism evidence="2 3">
    <name type="scientific">Edaphobacter modestus</name>
    <dbReference type="NCBI Taxonomy" id="388466"/>
    <lineage>
        <taxon>Bacteria</taxon>
        <taxon>Pseudomonadati</taxon>
        <taxon>Acidobacteriota</taxon>
        <taxon>Terriglobia</taxon>
        <taxon>Terriglobales</taxon>
        <taxon>Acidobacteriaceae</taxon>
        <taxon>Edaphobacter</taxon>
    </lineage>
</organism>
<keyword evidence="3" id="KW-1185">Reference proteome</keyword>
<feature type="signal peptide" evidence="1">
    <location>
        <begin position="1"/>
        <end position="20"/>
    </location>
</feature>
<protein>
    <recommendedName>
        <fullName evidence="4">Polysaccharide export outer membrane protein</fullName>
    </recommendedName>
</protein>
<evidence type="ECO:0000313" key="2">
    <source>
        <dbReference type="EMBL" id="RZU28975.1"/>
    </source>
</evidence>
<gene>
    <name evidence="2" type="ORF">BDD14_6561</name>
</gene>
<dbReference type="EMBL" id="SHKW01000008">
    <property type="protein sequence ID" value="RZU28975.1"/>
    <property type="molecule type" value="Genomic_DNA"/>
</dbReference>
<proteinExistence type="predicted"/>
<accession>A0A4Q7XZU8</accession>
<sequence length="193" mass="20932">MFRRFLFAVALAIAPLYLQAASVRPVGNQPAPPVRSLRNGMVLPVRVEQSISSRNAVPGIQFTGYLAVDLVESGRMLLPAGTPVTLRVAEVQRGGYSNTMPRIAIEAVTITIQGDNGSYSIPILTNSVTRTGIQINQQRLQSFGTTAAVLVGRYGGYYPNTYGGFVQSSSYQDARFIPGDVVRLSLNEEMLLH</sequence>
<dbReference type="Proteomes" id="UP000292958">
    <property type="component" value="Unassembled WGS sequence"/>
</dbReference>
<evidence type="ECO:0000313" key="3">
    <source>
        <dbReference type="Proteomes" id="UP000292958"/>
    </source>
</evidence>
<dbReference type="AlphaFoldDB" id="A0A4Q7XZU8"/>
<comment type="caution">
    <text evidence="2">The sequence shown here is derived from an EMBL/GenBank/DDBJ whole genome shotgun (WGS) entry which is preliminary data.</text>
</comment>
<reference evidence="2 3" key="1">
    <citation type="submission" date="2019-02" db="EMBL/GenBank/DDBJ databases">
        <title>Genomic Encyclopedia of Archaeal and Bacterial Type Strains, Phase II (KMG-II): from individual species to whole genera.</title>
        <authorList>
            <person name="Goeker M."/>
        </authorList>
    </citation>
    <scope>NUCLEOTIDE SEQUENCE [LARGE SCALE GENOMIC DNA]</scope>
    <source>
        <strain evidence="2 3">DSM 18101</strain>
    </source>
</reference>